<organism evidence="1 2">
    <name type="scientific">Rhododendron molle</name>
    <name type="common">Chinese azalea</name>
    <name type="synonym">Azalea mollis</name>
    <dbReference type="NCBI Taxonomy" id="49168"/>
    <lineage>
        <taxon>Eukaryota</taxon>
        <taxon>Viridiplantae</taxon>
        <taxon>Streptophyta</taxon>
        <taxon>Embryophyta</taxon>
        <taxon>Tracheophyta</taxon>
        <taxon>Spermatophyta</taxon>
        <taxon>Magnoliopsida</taxon>
        <taxon>eudicotyledons</taxon>
        <taxon>Gunneridae</taxon>
        <taxon>Pentapetalae</taxon>
        <taxon>asterids</taxon>
        <taxon>Ericales</taxon>
        <taxon>Ericaceae</taxon>
        <taxon>Ericoideae</taxon>
        <taxon>Rhodoreae</taxon>
        <taxon>Rhododendron</taxon>
    </lineage>
</organism>
<dbReference type="EMBL" id="CM046396">
    <property type="protein sequence ID" value="KAI8540507.1"/>
    <property type="molecule type" value="Genomic_DNA"/>
</dbReference>
<accession>A0ACC0MJ51</accession>
<reference evidence="1" key="1">
    <citation type="submission" date="2022-02" db="EMBL/GenBank/DDBJ databases">
        <title>Plant Genome Project.</title>
        <authorList>
            <person name="Zhang R.-G."/>
        </authorList>
    </citation>
    <scope>NUCLEOTIDE SEQUENCE</scope>
    <source>
        <strain evidence="1">AT1</strain>
    </source>
</reference>
<gene>
    <name evidence="1" type="ORF">RHMOL_Rhmol09G0268900</name>
</gene>
<evidence type="ECO:0000313" key="2">
    <source>
        <dbReference type="Proteomes" id="UP001062846"/>
    </source>
</evidence>
<comment type="caution">
    <text evidence="1">The sequence shown here is derived from an EMBL/GenBank/DDBJ whole genome shotgun (WGS) entry which is preliminary data.</text>
</comment>
<keyword evidence="2" id="KW-1185">Reference proteome</keyword>
<sequence>MEESNDAPLFSCRNCRNPVALRHDLLSKSFIGKSGQAYMFAHAMNVVLGQTEDRKLMTGLFSIGNIYCSKCGQELGWKYIRAYDAKQSYKEGRFIIEKARILKEYESWLITSFGASCYKCRNHVSLHDDIVSKAFQGRHGRAFLFSHAMNIVVGPKEDRQLLTGLHTVADIYCGDCREVLGWKYEKAYAATQKYKEGKFIIEKSKIVKENW</sequence>
<evidence type="ECO:0000313" key="1">
    <source>
        <dbReference type="EMBL" id="KAI8540507.1"/>
    </source>
</evidence>
<name>A0ACC0MJ51_RHOML</name>
<dbReference type="Proteomes" id="UP001062846">
    <property type="component" value="Chromosome 9"/>
</dbReference>
<protein>
    <submittedName>
        <fullName evidence="1">Uncharacterized protein</fullName>
    </submittedName>
</protein>
<proteinExistence type="predicted"/>